<reference evidence="1 2" key="1">
    <citation type="journal article" date="2012" name="Genome Biol.">
        <title>Genome and low-iron response of an oceanic diatom adapted to chronic iron limitation.</title>
        <authorList>
            <person name="Lommer M."/>
            <person name="Specht M."/>
            <person name="Roy A.S."/>
            <person name="Kraemer L."/>
            <person name="Andreson R."/>
            <person name="Gutowska M.A."/>
            <person name="Wolf J."/>
            <person name="Bergner S.V."/>
            <person name="Schilhabel M.B."/>
            <person name="Klostermeier U.C."/>
            <person name="Beiko R.G."/>
            <person name="Rosenstiel P."/>
            <person name="Hippler M."/>
            <person name="Laroche J."/>
        </authorList>
    </citation>
    <scope>NUCLEOTIDE SEQUENCE [LARGE SCALE GENOMIC DNA]</scope>
    <source>
        <strain evidence="1 2">CCMP1005</strain>
    </source>
</reference>
<evidence type="ECO:0000313" key="1">
    <source>
        <dbReference type="EMBL" id="EJK56834.1"/>
    </source>
</evidence>
<gene>
    <name evidence="1" type="ORF">THAOC_23196</name>
</gene>
<protein>
    <submittedName>
        <fullName evidence="1">Uncharacterized protein</fullName>
    </submittedName>
</protein>
<evidence type="ECO:0000313" key="2">
    <source>
        <dbReference type="Proteomes" id="UP000266841"/>
    </source>
</evidence>
<keyword evidence="2" id="KW-1185">Reference proteome</keyword>
<dbReference type="EMBL" id="AGNL01030360">
    <property type="protein sequence ID" value="EJK56834.1"/>
    <property type="molecule type" value="Genomic_DNA"/>
</dbReference>
<accession>K0RWK2</accession>
<sequence length="119" mass="13139">ADCLKGHVDHGRRLGEPECQPSSPALADSLTVHYMQCVYDAYKVRIDAKIASIRDRGKPCSEQTTLAYAGEFGYEIQGVVPWRHDEAISTGCDLKTAGLAGNAQYPRYYIVGGLTRRVY</sequence>
<dbReference type="AlphaFoldDB" id="K0RWK2"/>
<proteinExistence type="predicted"/>
<name>K0RWK2_THAOC</name>
<dbReference type="Proteomes" id="UP000266841">
    <property type="component" value="Unassembled WGS sequence"/>
</dbReference>
<feature type="non-terminal residue" evidence="1">
    <location>
        <position position="1"/>
    </location>
</feature>
<organism evidence="1 2">
    <name type="scientific">Thalassiosira oceanica</name>
    <name type="common">Marine diatom</name>
    <dbReference type="NCBI Taxonomy" id="159749"/>
    <lineage>
        <taxon>Eukaryota</taxon>
        <taxon>Sar</taxon>
        <taxon>Stramenopiles</taxon>
        <taxon>Ochrophyta</taxon>
        <taxon>Bacillariophyta</taxon>
        <taxon>Coscinodiscophyceae</taxon>
        <taxon>Thalassiosirophycidae</taxon>
        <taxon>Thalassiosirales</taxon>
        <taxon>Thalassiosiraceae</taxon>
        <taxon>Thalassiosira</taxon>
    </lineage>
</organism>
<comment type="caution">
    <text evidence="1">The sequence shown here is derived from an EMBL/GenBank/DDBJ whole genome shotgun (WGS) entry which is preliminary data.</text>
</comment>